<dbReference type="Proteomes" id="UP000433737">
    <property type="component" value="Unassembled WGS sequence"/>
</dbReference>
<comment type="caution">
    <text evidence="2">The sequence shown here is derived from an EMBL/GenBank/DDBJ whole genome shotgun (WGS) entry which is preliminary data.</text>
</comment>
<sequence>MISPVDEAAIVANFPAAALLLRATLLSNKEKNMQLTDHDIDDINLIANWLALDQLTDPQHPDADLLILAGHAVLPNIEGAVALAKTSGLPLLISGGVGHATPLLAQAMAADPRFHPLDTQGKSEAQMLAAIAHRLADLPQQQLLLEGESRNCGENAAFSQRLLDSRGIQPQQVILIQDPLLQRRTDATFRWQWRDRPAAPRFINWPVFIPQLRLEAGQPRITGAAPQGMWSLERFISLLMGEVQRLRNDEQGYGPRGKGFFAEVILPDQIDAAWQRLMRLSGVQQRIQGR</sequence>
<protein>
    <submittedName>
        <fullName evidence="2">Protein YdcF</fullName>
    </submittedName>
</protein>
<dbReference type="InterPro" id="IPR051599">
    <property type="entry name" value="Cell_Envelope_Assoc"/>
</dbReference>
<dbReference type="Pfam" id="PF02698">
    <property type="entry name" value="DUF218"/>
    <property type="match status" value="1"/>
</dbReference>
<evidence type="ECO:0000313" key="2">
    <source>
        <dbReference type="EMBL" id="VXC52606.1"/>
    </source>
</evidence>
<dbReference type="CDD" id="cd06259">
    <property type="entry name" value="YdcF-like"/>
    <property type="match status" value="1"/>
</dbReference>
<evidence type="ECO:0000313" key="3">
    <source>
        <dbReference type="Proteomes" id="UP000433737"/>
    </source>
</evidence>
<evidence type="ECO:0000259" key="1">
    <source>
        <dbReference type="Pfam" id="PF02698"/>
    </source>
</evidence>
<accession>A0AAX3JBS6</accession>
<dbReference type="PANTHER" id="PTHR30336">
    <property type="entry name" value="INNER MEMBRANE PROTEIN, PROBABLE PERMEASE"/>
    <property type="match status" value="1"/>
</dbReference>
<dbReference type="EMBL" id="CABWMH010000043">
    <property type="protein sequence ID" value="VXC52606.1"/>
    <property type="molecule type" value="Genomic_DNA"/>
</dbReference>
<proteinExistence type="predicted"/>
<organism evidence="2 3">
    <name type="scientific">Pantoea brenneri</name>
    <dbReference type="NCBI Taxonomy" id="472694"/>
    <lineage>
        <taxon>Bacteria</taxon>
        <taxon>Pseudomonadati</taxon>
        <taxon>Pseudomonadota</taxon>
        <taxon>Gammaproteobacteria</taxon>
        <taxon>Enterobacterales</taxon>
        <taxon>Erwiniaceae</taxon>
        <taxon>Pantoea</taxon>
    </lineage>
</organism>
<dbReference type="GO" id="GO:0005886">
    <property type="term" value="C:plasma membrane"/>
    <property type="evidence" value="ECO:0007669"/>
    <property type="project" value="TreeGrafter"/>
</dbReference>
<dbReference type="PANTHER" id="PTHR30336:SF20">
    <property type="entry name" value="DUF218 DOMAIN-CONTAINING PROTEIN"/>
    <property type="match status" value="1"/>
</dbReference>
<dbReference type="Gene3D" id="3.40.50.620">
    <property type="entry name" value="HUPs"/>
    <property type="match status" value="1"/>
</dbReference>
<dbReference type="Gene3D" id="1.10.3620.10">
    <property type="entry name" value="YdcF like domain"/>
    <property type="match status" value="1"/>
</dbReference>
<dbReference type="AlphaFoldDB" id="A0AAX3JBS6"/>
<name>A0AAX3JBS6_9GAMM</name>
<feature type="domain" description="DUF218" evidence="1">
    <location>
        <begin position="67"/>
        <end position="198"/>
    </location>
</feature>
<dbReference type="InterPro" id="IPR003848">
    <property type="entry name" value="DUF218"/>
</dbReference>
<reference evidence="2 3" key="1">
    <citation type="submission" date="2019-10" db="EMBL/GenBank/DDBJ databases">
        <authorList>
            <person name="Karimi E."/>
        </authorList>
    </citation>
    <scope>NUCLEOTIDE SEQUENCE [LARGE SCALE GENOMIC DNA]</scope>
    <source>
        <strain evidence="2">Pantoea sp. 111</strain>
    </source>
</reference>
<gene>
    <name evidence="2" type="primary">ydcF</name>
    <name evidence="2" type="ORF">PANT111_480024</name>
</gene>
<dbReference type="InterPro" id="IPR014729">
    <property type="entry name" value="Rossmann-like_a/b/a_fold"/>
</dbReference>